<protein>
    <submittedName>
        <fullName evidence="5">DNA-binding GntR family transcriptional regulator</fullName>
    </submittedName>
</protein>
<dbReference type="SMART" id="SM00895">
    <property type="entry name" value="FCD"/>
    <property type="match status" value="1"/>
</dbReference>
<evidence type="ECO:0000313" key="6">
    <source>
        <dbReference type="Proteomes" id="UP000247454"/>
    </source>
</evidence>
<dbReference type="SMART" id="SM00345">
    <property type="entry name" value="HTH_GNTR"/>
    <property type="match status" value="1"/>
</dbReference>
<organism evidence="5 6">
    <name type="scientific">Phyllobacterium leguminum</name>
    <dbReference type="NCBI Taxonomy" id="314237"/>
    <lineage>
        <taxon>Bacteria</taxon>
        <taxon>Pseudomonadati</taxon>
        <taxon>Pseudomonadota</taxon>
        <taxon>Alphaproteobacteria</taxon>
        <taxon>Hyphomicrobiales</taxon>
        <taxon>Phyllobacteriaceae</taxon>
        <taxon>Phyllobacterium</taxon>
    </lineage>
</organism>
<dbReference type="EMBL" id="QJTF01000033">
    <property type="protein sequence ID" value="PYE85256.1"/>
    <property type="molecule type" value="Genomic_DNA"/>
</dbReference>
<comment type="caution">
    <text evidence="5">The sequence shown here is derived from an EMBL/GenBank/DDBJ whole genome shotgun (WGS) entry which is preliminary data.</text>
</comment>
<sequence>MQIRPSLKHRTLSGALLDEIRQGILSGRYAAGTQLRQEALAEAFGVSRIPIREALFQLEAEGLVKILPQKGVVVSELSRTEIDDVFELRILLEPRLLASSAPKLTNEDFDRLEERHADYIRAIAANAVDHYGRLNAELHQALYTHADMPRTQQIVASLLQTSDRYTRIQLSNPAAMQRAMEEHAELIHLCRSGRFDRAARFLAEHVAAVRDDLLNVLNIP</sequence>
<dbReference type="RefSeq" id="WP_425373594.1">
    <property type="nucleotide sequence ID" value="NZ_QJTF01000033.1"/>
</dbReference>
<dbReference type="PRINTS" id="PR00035">
    <property type="entry name" value="HTHGNTR"/>
</dbReference>
<keyword evidence="6" id="KW-1185">Reference proteome</keyword>
<accession>A0A318SY41</accession>
<dbReference type="AlphaFoldDB" id="A0A318SY41"/>
<dbReference type="InterPro" id="IPR036388">
    <property type="entry name" value="WH-like_DNA-bd_sf"/>
</dbReference>
<dbReference type="PANTHER" id="PTHR43537">
    <property type="entry name" value="TRANSCRIPTIONAL REGULATOR, GNTR FAMILY"/>
    <property type="match status" value="1"/>
</dbReference>
<evidence type="ECO:0000259" key="4">
    <source>
        <dbReference type="PROSITE" id="PS50949"/>
    </source>
</evidence>
<dbReference type="Gene3D" id="1.10.10.10">
    <property type="entry name" value="Winged helix-like DNA-binding domain superfamily/Winged helix DNA-binding domain"/>
    <property type="match status" value="1"/>
</dbReference>
<keyword evidence="1" id="KW-0805">Transcription regulation</keyword>
<evidence type="ECO:0000256" key="1">
    <source>
        <dbReference type="ARBA" id="ARBA00023015"/>
    </source>
</evidence>
<evidence type="ECO:0000313" key="5">
    <source>
        <dbReference type="EMBL" id="PYE85256.1"/>
    </source>
</evidence>
<dbReference type="Proteomes" id="UP000247454">
    <property type="component" value="Unassembled WGS sequence"/>
</dbReference>
<evidence type="ECO:0000256" key="3">
    <source>
        <dbReference type="ARBA" id="ARBA00023163"/>
    </source>
</evidence>
<dbReference type="Pfam" id="PF00392">
    <property type="entry name" value="GntR"/>
    <property type="match status" value="1"/>
</dbReference>
<keyword evidence="2 5" id="KW-0238">DNA-binding</keyword>
<dbReference type="SUPFAM" id="SSF46785">
    <property type="entry name" value="Winged helix' DNA-binding domain"/>
    <property type="match status" value="1"/>
</dbReference>
<dbReference type="GO" id="GO:0003677">
    <property type="term" value="F:DNA binding"/>
    <property type="evidence" value="ECO:0007669"/>
    <property type="project" value="UniProtKB-KW"/>
</dbReference>
<gene>
    <name evidence="5" type="ORF">C7477_1331</name>
</gene>
<dbReference type="Pfam" id="PF07729">
    <property type="entry name" value="FCD"/>
    <property type="match status" value="1"/>
</dbReference>
<dbReference type="SUPFAM" id="SSF48008">
    <property type="entry name" value="GntR ligand-binding domain-like"/>
    <property type="match status" value="1"/>
</dbReference>
<dbReference type="InterPro" id="IPR008920">
    <property type="entry name" value="TF_FadR/GntR_C"/>
</dbReference>
<dbReference type="InterPro" id="IPR000524">
    <property type="entry name" value="Tscrpt_reg_HTH_GntR"/>
</dbReference>
<name>A0A318SY41_9HYPH</name>
<dbReference type="PANTHER" id="PTHR43537:SF41">
    <property type="entry name" value="TRANSCRIPTIONAL REGULATORY PROTEIN"/>
    <property type="match status" value="1"/>
</dbReference>
<evidence type="ECO:0000256" key="2">
    <source>
        <dbReference type="ARBA" id="ARBA00023125"/>
    </source>
</evidence>
<proteinExistence type="predicted"/>
<dbReference type="GO" id="GO:0003700">
    <property type="term" value="F:DNA-binding transcription factor activity"/>
    <property type="evidence" value="ECO:0007669"/>
    <property type="project" value="InterPro"/>
</dbReference>
<dbReference type="PROSITE" id="PS50949">
    <property type="entry name" value="HTH_GNTR"/>
    <property type="match status" value="1"/>
</dbReference>
<dbReference type="CDD" id="cd07377">
    <property type="entry name" value="WHTH_GntR"/>
    <property type="match status" value="1"/>
</dbReference>
<reference evidence="5 6" key="1">
    <citation type="submission" date="2018-06" db="EMBL/GenBank/DDBJ databases">
        <title>Genomic Encyclopedia of Type Strains, Phase III (KMG-III): the genomes of soil and plant-associated and newly described type strains.</title>
        <authorList>
            <person name="Whitman W."/>
        </authorList>
    </citation>
    <scope>NUCLEOTIDE SEQUENCE [LARGE SCALE GENOMIC DNA]</scope>
    <source>
        <strain evidence="5 6">ORS 1419</strain>
    </source>
</reference>
<feature type="domain" description="HTH gntR-type" evidence="4">
    <location>
        <begin position="10"/>
        <end position="77"/>
    </location>
</feature>
<keyword evidence="3" id="KW-0804">Transcription</keyword>
<dbReference type="Gene3D" id="1.20.120.530">
    <property type="entry name" value="GntR ligand-binding domain-like"/>
    <property type="match status" value="1"/>
</dbReference>
<dbReference type="InterPro" id="IPR011711">
    <property type="entry name" value="GntR_C"/>
</dbReference>
<dbReference type="InterPro" id="IPR036390">
    <property type="entry name" value="WH_DNA-bd_sf"/>
</dbReference>